<name>A0A368V8W6_9BACT</name>
<keyword evidence="1" id="KW-0472">Membrane</keyword>
<sequence length="62" mass="7241">MRQPIIHFIVTILILLKRTKEFIQKRWIFFTIVAAIVLAMYLLNISLTVDVKQAGKLLWTIG</sequence>
<dbReference type="Proteomes" id="UP000252733">
    <property type="component" value="Unassembled WGS sequence"/>
</dbReference>
<feature type="transmembrane region" description="Helical" evidence="1">
    <location>
        <begin position="27"/>
        <end position="49"/>
    </location>
</feature>
<dbReference type="EMBL" id="QPIZ01000007">
    <property type="protein sequence ID" value="RCW36770.1"/>
    <property type="molecule type" value="Genomic_DNA"/>
</dbReference>
<evidence type="ECO:0000256" key="1">
    <source>
        <dbReference type="SAM" id="Phobius"/>
    </source>
</evidence>
<keyword evidence="1" id="KW-1133">Transmembrane helix</keyword>
<comment type="caution">
    <text evidence="2">The sequence shown here is derived from an EMBL/GenBank/DDBJ whole genome shotgun (WGS) entry which is preliminary data.</text>
</comment>
<proteinExistence type="predicted"/>
<reference evidence="2 3" key="1">
    <citation type="submission" date="2018-07" db="EMBL/GenBank/DDBJ databases">
        <title>Freshwater and sediment microbial communities from various areas in North America, analyzing microbe dynamics in response to fracking.</title>
        <authorList>
            <person name="Lamendella R."/>
        </authorList>
    </citation>
    <scope>NUCLEOTIDE SEQUENCE [LARGE SCALE GENOMIC DNA]</scope>
    <source>
        <strain evidence="2 3">160A</strain>
    </source>
</reference>
<dbReference type="AlphaFoldDB" id="A0A368V8W6"/>
<protein>
    <submittedName>
        <fullName evidence="2">Uncharacterized protein</fullName>
    </submittedName>
</protein>
<accession>A0A368V8W6</accession>
<organism evidence="2 3">
    <name type="scientific">Marinilabilia salmonicolor</name>
    <dbReference type="NCBI Taxonomy" id="989"/>
    <lineage>
        <taxon>Bacteria</taxon>
        <taxon>Pseudomonadati</taxon>
        <taxon>Bacteroidota</taxon>
        <taxon>Bacteroidia</taxon>
        <taxon>Marinilabiliales</taxon>
        <taxon>Marinilabiliaceae</taxon>
        <taxon>Marinilabilia</taxon>
    </lineage>
</organism>
<dbReference type="RefSeq" id="WP_114436771.1">
    <property type="nucleotide sequence ID" value="NZ_QPIZ01000007.1"/>
</dbReference>
<evidence type="ECO:0000313" key="2">
    <source>
        <dbReference type="EMBL" id="RCW36770.1"/>
    </source>
</evidence>
<keyword evidence="3" id="KW-1185">Reference proteome</keyword>
<keyword evidence="1" id="KW-0812">Transmembrane</keyword>
<evidence type="ECO:0000313" key="3">
    <source>
        <dbReference type="Proteomes" id="UP000252733"/>
    </source>
</evidence>
<gene>
    <name evidence="2" type="ORF">DFO77_10761</name>
</gene>